<dbReference type="Gene3D" id="3.90.1200.10">
    <property type="match status" value="1"/>
</dbReference>
<dbReference type="InterPro" id="IPR002575">
    <property type="entry name" value="Aminoglycoside_PTrfase"/>
</dbReference>
<keyword evidence="2" id="KW-0808">Transferase</keyword>
<dbReference type="RefSeq" id="WP_118150162.1">
    <property type="nucleotide sequence ID" value="NZ_QWEY01000002.1"/>
</dbReference>
<dbReference type="InterPro" id="IPR011009">
    <property type="entry name" value="Kinase-like_dom_sf"/>
</dbReference>
<evidence type="ECO:0000259" key="1">
    <source>
        <dbReference type="Pfam" id="PF01636"/>
    </source>
</evidence>
<proteinExistence type="predicted"/>
<organism evidence="2 3">
    <name type="scientific">Pseudotabrizicola alkalilacus</name>
    <dbReference type="NCBI Taxonomy" id="2305252"/>
    <lineage>
        <taxon>Bacteria</taxon>
        <taxon>Pseudomonadati</taxon>
        <taxon>Pseudomonadota</taxon>
        <taxon>Alphaproteobacteria</taxon>
        <taxon>Rhodobacterales</taxon>
        <taxon>Paracoccaceae</taxon>
        <taxon>Pseudotabrizicola</taxon>
    </lineage>
</organism>
<protein>
    <submittedName>
        <fullName evidence="2">Homoserine kinase</fullName>
    </submittedName>
</protein>
<gene>
    <name evidence="2" type="ORF">D1012_04515</name>
</gene>
<dbReference type="InterPro" id="IPR051678">
    <property type="entry name" value="AGP_Transferase"/>
</dbReference>
<dbReference type="Proteomes" id="UP000284547">
    <property type="component" value="Unassembled WGS sequence"/>
</dbReference>
<keyword evidence="3" id="KW-1185">Reference proteome</keyword>
<accession>A0A411Z4U8</accession>
<dbReference type="Pfam" id="PF01636">
    <property type="entry name" value="APH"/>
    <property type="match status" value="1"/>
</dbReference>
<sequence>MTEAEDAACRWGGVILRPLRLRENAVYEISLGGRRAALRLHRRGYQSAEAIRSELWWCAELARLGLPVPAAVPLPEGGSLAVLSGGRMASVVEWVEGVPLGEAGVPLGGTVADQAQQHHALGQLLARVHKATDGLSLPGWFTRPRWDHDGLVGDAPFWGRFWEHPALTATEAGVLADARAWLASQLAGQSGDLGLIHADVLRENILVNDHSLSLIDFDDSGFGYRIYDLGTVLSQNLYEPGYADIRAALCEGYGLSDAGQVDAFTLARTLASVGWSAPRLPPGDPVHASHIARALMFARRCLA</sequence>
<dbReference type="GO" id="GO:0016301">
    <property type="term" value="F:kinase activity"/>
    <property type="evidence" value="ECO:0007669"/>
    <property type="project" value="UniProtKB-KW"/>
</dbReference>
<feature type="domain" description="Aminoglycoside phosphotransferase" evidence="1">
    <location>
        <begin position="22"/>
        <end position="261"/>
    </location>
</feature>
<dbReference type="OrthoDB" id="241498at2"/>
<name>A0A411Z4U8_9RHOB</name>
<reference evidence="2 3" key="1">
    <citation type="submission" date="2018-08" db="EMBL/GenBank/DDBJ databases">
        <title>Flavobacterium tibetense sp. nov., isolated from a wetland YonghuCo on Tibetan Plateau.</title>
        <authorList>
            <person name="Phurbu D."/>
            <person name="Lu H."/>
            <person name="Xing P."/>
        </authorList>
    </citation>
    <scope>NUCLEOTIDE SEQUENCE [LARGE SCALE GENOMIC DNA]</scope>
    <source>
        <strain evidence="2 3">DJC</strain>
    </source>
</reference>
<comment type="caution">
    <text evidence="2">The sequence shown here is derived from an EMBL/GenBank/DDBJ whole genome shotgun (WGS) entry which is preliminary data.</text>
</comment>
<evidence type="ECO:0000313" key="2">
    <source>
        <dbReference type="EMBL" id="RGP38108.1"/>
    </source>
</evidence>
<dbReference type="AlphaFoldDB" id="A0A411Z4U8"/>
<dbReference type="SUPFAM" id="SSF56112">
    <property type="entry name" value="Protein kinase-like (PK-like)"/>
    <property type="match status" value="1"/>
</dbReference>
<keyword evidence="2" id="KW-0418">Kinase</keyword>
<dbReference type="PANTHER" id="PTHR21310:SF15">
    <property type="entry name" value="AMINOGLYCOSIDE PHOSPHOTRANSFERASE DOMAIN-CONTAINING PROTEIN"/>
    <property type="match status" value="1"/>
</dbReference>
<dbReference type="EMBL" id="QWEY01000002">
    <property type="protein sequence ID" value="RGP38108.1"/>
    <property type="molecule type" value="Genomic_DNA"/>
</dbReference>
<evidence type="ECO:0000313" key="3">
    <source>
        <dbReference type="Proteomes" id="UP000284547"/>
    </source>
</evidence>
<dbReference type="PANTHER" id="PTHR21310">
    <property type="entry name" value="AMINOGLYCOSIDE PHOSPHOTRANSFERASE-RELATED-RELATED"/>
    <property type="match status" value="1"/>
</dbReference>